<protein>
    <submittedName>
        <fullName evidence="1">Uncharacterized protein</fullName>
    </submittedName>
</protein>
<accession>A0A6L3ZIT3</accession>
<dbReference type="EMBL" id="WBVQ01000001">
    <property type="protein sequence ID" value="KAB2817499.1"/>
    <property type="molecule type" value="Genomic_DNA"/>
</dbReference>
<sequence length="124" mass="13412">MSSKTKVILLIGIVLFSALMLSTEPTLDPALEDCSVVSGVLDSTEVPDKINLSWVYLEEDSHRYLIREGIHTSDAAHILAESEGKNLEIGTINHFSLLDPNGTIQYVAWIVLEGDTVVGGMAGD</sequence>
<proteinExistence type="predicted"/>
<dbReference type="RefSeq" id="WP_151692078.1">
    <property type="nucleotide sequence ID" value="NZ_BMGX01000002.1"/>
</dbReference>
<dbReference type="OrthoDB" id="9909786at2"/>
<organism evidence="1 2">
    <name type="scientific">Phaeocystidibacter marisrubri</name>
    <dbReference type="NCBI Taxonomy" id="1577780"/>
    <lineage>
        <taxon>Bacteria</taxon>
        <taxon>Pseudomonadati</taxon>
        <taxon>Bacteroidota</taxon>
        <taxon>Flavobacteriia</taxon>
        <taxon>Flavobacteriales</taxon>
        <taxon>Phaeocystidibacteraceae</taxon>
        <taxon>Phaeocystidibacter</taxon>
    </lineage>
</organism>
<evidence type="ECO:0000313" key="2">
    <source>
        <dbReference type="Proteomes" id="UP000484164"/>
    </source>
</evidence>
<evidence type="ECO:0000313" key="1">
    <source>
        <dbReference type="EMBL" id="KAB2817499.1"/>
    </source>
</evidence>
<name>A0A6L3ZIT3_9FLAO</name>
<keyword evidence="2" id="KW-1185">Reference proteome</keyword>
<dbReference type="AlphaFoldDB" id="A0A6L3ZIT3"/>
<reference evidence="1 2" key="1">
    <citation type="submission" date="2019-10" db="EMBL/GenBank/DDBJ databases">
        <title>Genome sequence of Phaeocystidibacter marisrubri JCM30614 (type strain).</title>
        <authorList>
            <person name="Bowman J.P."/>
        </authorList>
    </citation>
    <scope>NUCLEOTIDE SEQUENCE [LARGE SCALE GENOMIC DNA]</scope>
    <source>
        <strain evidence="1 2">JCM 30614</strain>
    </source>
</reference>
<dbReference type="Proteomes" id="UP000484164">
    <property type="component" value="Unassembled WGS sequence"/>
</dbReference>
<gene>
    <name evidence="1" type="ORF">F8C82_03625</name>
</gene>
<comment type="caution">
    <text evidence="1">The sequence shown here is derived from an EMBL/GenBank/DDBJ whole genome shotgun (WGS) entry which is preliminary data.</text>
</comment>